<sequence length="72" mass="7866">MENPASASSLPSEQLPRVASGLDSGFAPTIQPDRLHVLRQPLISSCPRLLPRLPFPLQRSLDLSLRSTQTTC</sequence>
<reference evidence="3" key="1">
    <citation type="journal article" date="2010" name="Genome Biol.">
        <title>Genome sequence of the necrotrophic plant pathogen Pythium ultimum reveals original pathogenicity mechanisms and effector repertoire.</title>
        <authorList>
            <person name="Levesque C.A."/>
            <person name="Brouwer H."/>
            <person name="Cano L."/>
            <person name="Hamilton J.P."/>
            <person name="Holt C."/>
            <person name="Huitema E."/>
            <person name="Raffaele S."/>
            <person name="Robideau G.P."/>
            <person name="Thines M."/>
            <person name="Win J."/>
            <person name="Zerillo M.M."/>
            <person name="Beakes G.W."/>
            <person name="Boore J.L."/>
            <person name="Busam D."/>
            <person name="Dumas B."/>
            <person name="Ferriera S."/>
            <person name="Fuerstenberg S.I."/>
            <person name="Gachon C.M."/>
            <person name="Gaulin E."/>
            <person name="Govers F."/>
            <person name="Grenville-Briggs L."/>
            <person name="Horner N."/>
            <person name="Hostetler J."/>
            <person name="Jiang R.H."/>
            <person name="Johnson J."/>
            <person name="Krajaejun T."/>
            <person name="Lin H."/>
            <person name="Meijer H.J."/>
            <person name="Moore B."/>
            <person name="Morris P."/>
            <person name="Phuntmart V."/>
            <person name="Puiu D."/>
            <person name="Shetty J."/>
            <person name="Stajich J.E."/>
            <person name="Tripathy S."/>
            <person name="Wawra S."/>
            <person name="van West P."/>
            <person name="Whitty B.R."/>
            <person name="Coutinho P.M."/>
            <person name="Henrissat B."/>
            <person name="Martin F."/>
            <person name="Thomas P.D."/>
            <person name="Tyler B.M."/>
            <person name="De Vries R.P."/>
            <person name="Kamoun S."/>
            <person name="Yandell M."/>
            <person name="Tisserat N."/>
            <person name="Buell C.R."/>
        </authorList>
    </citation>
    <scope>NUCLEOTIDE SEQUENCE</scope>
    <source>
        <strain evidence="3">DAOM:BR144</strain>
    </source>
</reference>
<dbReference type="AlphaFoldDB" id="K3XD93"/>
<dbReference type="EnsemblProtists" id="PYU1_T015192">
    <property type="protein sequence ID" value="PYU1_T015192"/>
    <property type="gene ID" value="PYU1_G015161"/>
</dbReference>
<feature type="region of interest" description="Disordered" evidence="1">
    <location>
        <begin position="1"/>
        <end position="24"/>
    </location>
</feature>
<evidence type="ECO:0000313" key="3">
    <source>
        <dbReference type="Proteomes" id="UP000019132"/>
    </source>
</evidence>
<dbReference type="VEuPathDB" id="FungiDB:PYU1_G015161"/>
<evidence type="ECO:0000256" key="1">
    <source>
        <dbReference type="SAM" id="MobiDB-lite"/>
    </source>
</evidence>
<dbReference type="InParanoid" id="K3XD93"/>
<organism evidence="2 3">
    <name type="scientific">Globisporangium ultimum (strain ATCC 200006 / CBS 805.95 / DAOM BR144)</name>
    <name type="common">Pythium ultimum</name>
    <dbReference type="NCBI Taxonomy" id="431595"/>
    <lineage>
        <taxon>Eukaryota</taxon>
        <taxon>Sar</taxon>
        <taxon>Stramenopiles</taxon>
        <taxon>Oomycota</taxon>
        <taxon>Peronosporomycetes</taxon>
        <taxon>Pythiales</taxon>
        <taxon>Pythiaceae</taxon>
        <taxon>Globisporangium</taxon>
    </lineage>
</organism>
<protein>
    <submittedName>
        <fullName evidence="2">Uncharacterized protein</fullName>
    </submittedName>
</protein>
<proteinExistence type="predicted"/>
<reference evidence="2" key="3">
    <citation type="submission" date="2015-02" db="UniProtKB">
        <authorList>
            <consortium name="EnsemblProtists"/>
        </authorList>
    </citation>
    <scope>IDENTIFICATION</scope>
    <source>
        <strain evidence="2">DAOM BR144</strain>
    </source>
</reference>
<evidence type="ECO:0000313" key="2">
    <source>
        <dbReference type="EnsemblProtists" id="PYU1_T015192"/>
    </source>
</evidence>
<accession>K3XD93</accession>
<dbReference type="Proteomes" id="UP000019132">
    <property type="component" value="Unassembled WGS sequence"/>
</dbReference>
<dbReference type="EMBL" id="ADOS01000961">
    <property type="status" value="NOT_ANNOTATED_CDS"/>
    <property type="molecule type" value="Genomic_DNA"/>
</dbReference>
<feature type="compositionally biased region" description="Polar residues" evidence="1">
    <location>
        <begin position="1"/>
        <end position="12"/>
    </location>
</feature>
<name>K3XD93_GLOUD</name>
<reference evidence="3" key="2">
    <citation type="submission" date="2010-04" db="EMBL/GenBank/DDBJ databases">
        <authorList>
            <person name="Buell R."/>
            <person name="Hamilton J."/>
            <person name="Hostetler J."/>
        </authorList>
    </citation>
    <scope>NUCLEOTIDE SEQUENCE [LARGE SCALE GENOMIC DNA]</scope>
    <source>
        <strain evidence="3">DAOM:BR144</strain>
    </source>
</reference>
<dbReference type="HOGENOM" id="CLU_2727808_0_0_1"/>
<keyword evidence="3" id="KW-1185">Reference proteome</keyword>